<accession>A0A8T1PBJ3</accession>
<dbReference type="EMBL" id="CM031818">
    <property type="protein sequence ID" value="KAG6640095.1"/>
    <property type="molecule type" value="Genomic_DNA"/>
</dbReference>
<reference evidence="1" key="1">
    <citation type="submission" date="2020-12" db="EMBL/GenBank/DDBJ databases">
        <title>WGS assembly of Carya illinoinensis cv. Pawnee.</title>
        <authorList>
            <person name="Platts A."/>
            <person name="Shu S."/>
            <person name="Wright S."/>
            <person name="Barry K."/>
            <person name="Edger P."/>
            <person name="Pires J.C."/>
            <person name="Schmutz J."/>
        </authorList>
    </citation>
    <scope>NUCLEOTIDE SEQUENCE</scope>
    <source>
        <tissue evidence="1">Leaf</tissue>
    </source>
</reference>
<gene>
    <name evidence="1" type="ORF">CIPAW_10G148100</name>
</gene>
<evidence type="ECO:0008006" key="3">
    <source>
        <dbReference type="Google" id="ProtNLM"/>
    </source>
</evidence>
<sequence>MFHISCLKGKLSEQIHPLSSLLLVNASSELQPKQESIMDHRVKCHGHCTITKVLIKWIGATAENNTWELLWKLLETYPPYGQCSLIVEACYGLVEEQMG</sequence>
<name>A0A8T1PBJ3_CARIL</name>
<protein>
    <recommendedName>
        <fullName evidence="3">Chromo domain-containing protein</fullName>
    </recommendedName>
</protein>
<evidence type="ECO:0000313" key="1">
    <source>
        <dbReference type="EMBL" id="KAG6640095.1"/>
    </source>
</evidence>
<keyword evidence="2" id="KW-1185">Reference proteome</keyword>
<proteinExistence type="predicted"/>
<evidence type="ECO:0000313" key="2">
    <source>
        <dbReference type="Proteomes" id="UP000811609"/>
    </source>
</evidence>
<comment type="caution">
    <text evidence="1">The sequence shown here is derived from an EMBL/GenBank/DDBJ whole genome shotgun (WGS) entry which is preliminary data.</text>
</comment>
<organism evidence="1 2">
    <name type="scientific">Carya illinoinensis</name>
    <name type="common">Pecan</name>
    <dbReference type="NCBI Taxonomy" id="32201"/>
    <lineage>
        <taxon>Eukaryota</taxon>
        <taxon>Viridiplantae</taxon>
        <taxon>Streptophyta</taxon>
        <taxon>Embryophyta</taxon>
        <taxon>Tracheophyta</taxon>
        <taxon>Spermatophyta</taxon>
        <taxon>Magnoliopsida</taxon>
        <taxon>eudicotyledons</taxon>
        <taxon>Gunneridae</taxon>
        <taxon>Pentapetalae</taxon>
        <taxon>rosids</taxon>
        <taxon>fabids</taxon>
        <taxon>Fagales</taxon>
        <taxon>Juglandaceae</taxon>
        <taxon>Carya</taxon>
    </lineage>
</organism>
<dbReference type="Proteomes" id="UP000811609">
    <property type="component" value="Chromosome 10"/>
</dbReference>
<dbReference type="AlphaFoldDB" id="A0A8T1PBJ3"/>